<dbReference type="Pfam" id="PF00573">
    <property type="entry name" value="Ribosomal_L4"/>
    <property type="match status" value="1"/>
</dbReference>
<accession>A0A1F5ZHN7</accession>
<dbReference type="GO" id="GO:0019843">
    <property type="term" value="F:rRNA binding"/>
    <property type="evidence" value="ECO:0007669"/>
    <property type="project" value="UniProtKB-UniRule"/>
</dbReference>
<dbReference type="InterPro" id="IPR002136">
    <property type="entry name" value="Ribosomal_uL4"/>
</dbReference>
<protein>
    <recommendedName>
        <fullName evidence="4 5">Large ribosomal subunit protein uL4</fullName>
    </recommendedName>
</protein>
<reference evidence="6 7" key="1">
    <citation type="journal article" date="2016" name="Nat. Commun.">
        <title>Thousands of microbial genomes shed light on interconnected biogeochemical processes in an aquifer system.</title>
        <authorList>
            <person name="Anantharaman K."/>
            <person name="Brown C.T."/>
            <person name="Hug L.A."/>
            <person name="Sharon I."/>
            <person name="Castelle C.J."/>
            <person name="Probst A.J."/>
            <person name="Thomas B.C."/>
            <person name="Singh A."/>
            <person name="Wilkins M.J."/>
            <person name="Karaoz U."/>
            <person name="Brodie E.L."/>
            <person name="Williams K.H."/>
            <person name="Hubbard S.S."/>
            <person name="Banfield J.F."/>
        </authorList>
    </citation>
    <scope>NUCLEOTIDE SEQUENCE [LARGE SCALE GENOMIC DNA]</scope>
</reference>
<comment type="function">
    <text evidence="5">Forms part of the polypeptide exit tunnel.</text>
</comment>
<name>A0A1F5ZHN7_9BACT</name>
<evidence type="ECO:0000256" key="3">
    <source>
        <dbReference type="ARBA" id="ARBA00023274"/>
    </source>
</evidence>
<dbReference type="PANTHER" id="PTHR10746">
    <property type="entry name" value="50S RIBOSOMAL PROTEIN L4"/>
    <property type="match status" value="1"/>
</dbReference>
<comment type="subunit">
    <text evidence="5">Part of the 50S ribosomal subunit.</text>
</comment>
<sequence length="216" mass="22820">MASVVHGLQATVVDVEGKAKGKMTLPKELFAAKVNAQLMAQAVRVYLANQREGGAATKTRGEVEGSTRKIYRQKGTGKARHGAIRAPIFVGGGIVFGPQPHDFSLHMPVTMKRKALASALTSQLASGNVVVVDGMETLEPKTKLIAKTLSTVAKVGSTLLVISPSAPLVARAARNISDVVVIPATSVNTYEVLRHRTIVFMKDAVGALKNIVSKEA</sequence>
<dbReference type="HAMAP" id="MF_01328_B">
    <property type="entry name" value="Ribosomal_uL4_B"/>
    <property type="match status" value="1"/>
</dbReference>
<comment type="function">
    <text evidence="5">One of the primary rRNA binding proteins, this protein initially binds near the 5'-end of the 23S rRNA. It is important during the early stages of 50S assembly. It makes multiple contacts with different domains of the 23S rRNA in the assembled 50S subunit and ribosome.</text>
</comment>
<comment type="caution">
    <text evidence="6">The sequence shown here is derived from an EMBL/GenBank/DDBJ whole genome shotgun (WGS) entry which is preliminary data.</text>
</comment>
<dbReference type="InterPro" id="IPR013005">
    <property type="entry name" value="Ribosomal_uL4-like"/>
</dbReference>
<gene>
    <name evidence="5" type="primary">rplD</name>
    <name evidence="6" type="ORF">A2Z00_00240</name>
</gene>
<evidence type="ECO:0000313" key="6">
    <source>
        <dbReference type="EMBL" id="OGG11891.1"/>
    </source>
</evidence>
<dbReference type="InterPro" id="IPR023574">
    <property type="entry name" value="Ribosomal_uL4_dom_sf"/>
</dbReference>
<dbReference type="Gene3D" id="3.40.1370.10">
    <property type="match status" value="1"/>
</dbReference>
<dbReference type="EMBL" id="MFIZ01000012">
    <property type="protein sequence ID" value="OGG11891.1"/>
    <property type="molecule type" value="Genomic_DNA"/>
</dbReference>
<dbReference type="NCBIfam" id="TIGR03953">
    <property type="entry name" value="rplD_bact"/>
    <property type="match status" value="1"/>
</dbReference>
<dbReference type="GO" id="GO:0003735">
    <property type="term" value="F:structural constituent of ribosome"/>
    <property type="evidence" value="ECO:0007669"/>
    <property type="project" value="InterPro"/>
</dbReference>
<comment type="similarity">
    <text evidence="1 5">Belongs to the universal ribosomal protein uL4 family.</text>
</comment>
<dbReference type="PANTHER" id="PTHR10746:SF6">
    <property type="entry name" value="LARGE RIBOSOMAL SUBUNIT PROTEIN UL4M"/>
    <property type="match status" value="1"/>
</dbReference>
<keyword evidence="5" id="KW-0699">rRNA-binding</keyword>
<dbReference type="GO" id="GO:0005840">
    <property type="term" value="C:ribosome"/>
    <property type="evidence" value="ECO:0007669"/>
    <property type="project" value="UniProtKB-KW"/>
</dbReference>
<proteinExistence type="inferred from homology"/>
<evidence type="ECO:0000256" key="2">
    <source>
        <dbReference type="ARBA" id="ARBA00022980"/>
    </source>
</evidence>
<dbReference type="Proteomes" id="UP000177268">
    <property type="component" value="Unassembled WGS sequence"/>
</dbReference>
<dbReference type="SUPFAM" id="SSF52166">
    <property type="entry name" value="Ribosomal protein L4"/>
    <property type="match status" value="1"/>
</dbReference>
<dbReference type="GO" id="GO:0006412">
    <property type="term" value="P:translation"/>
    <property type="evidence" value="ECO:0007669"/>
    <property type="project" value="UniProtKB-UniRule"/>
</dbReference>
<keyword evidence="2 5" id="KW-0689">Ribosomal protein</keyword>
<dbReference type="STRING" id="1798370.A2Z00_00240"/>
<evidence type="ECO:0000256" key="1">
    <source>
        <dbReference type="ARBA" id="ARBA00010528"/>
    </source>
</evidence>
<keyword evidence="3 5" id="KW-0687">Ribonucleoprotein</keyword>
<evidence type="ECO:0000256" key="5">
    <source>
        <dbReference type="HAMAP-Rule" id="MF_01328"/>
    </source>
</evidence>
<dbReference type="GO" id="GO:1990904">
    <property type="term" value="C:ribonucleoprotein complex"/>
    <property type="evidence" value="ECO:0007669"/>
    <property type="project" value="UniProtKB-KW"/>
</dbReference>
<dbReference type="AlphaFoldDB" id="A0A1F5ZHN7"/>
<keyword evidence="5" id="KW-0694">RNA-binding</keyword>
<organism evidence="6 7">
    <name type="scientific">Candidatus Gottesmanbacteria bacterium RBG_13_45_10</name>
    <dbReference type="NCBI Taxonomy" id="1798370"/>
    <lineage>
        <taxon>Bacteria</taxon>
        <taxon>Candidatus Gottesmaniibacteriota</taxon>
    </lineage>
</organism>
<evidence type="ECO:0000256" key="4">
    <source>
        <dbReference type="ARBA" id="ARBA00035244"/>
    </source>
</evidence>
<evidence type="ECO:0000313" key="7">
    <source>
        <dbReference type="Proteomes" id="UP000177268"/>
    </source>
</evidence>